<keyword evidence="2" id="KW-1185">Reference proteome</keyword>
<dbReference type="EMBL" id="FQNC01000042">
    <property type="protein sequence ID" value="SGY38594.1"/>
    <property type="molecule type" value="Genomic_DNA"/>
</dbReference>
<reference evidence="1 2" key="1">
    <citation type="submission" date="2016-11" db="EMBL/GenBank/DDBJ databases">
        <authorList>
            <person name="Jaros S."/>
            <person name="Januszkiewicz K."/>
            <person name="Wedrychowicz H."/>
        </authorList>
    </citation>
    <scope>NUCLEOTIDE SEQUENCE [LARGE SCALE GENOMIC DNA]</scope>
</reference>
<dbReference type="Proteomes" id="UP000249464">
    <property type="component" value="Unassembled WGS sequence"/>
</dbReference>
<sequence length="47" mass="5677">MDLRARGYLRTRSPRRIRARTGHYTRYSALMRAQPTQSTRFLGFFQK</sequence>
<proteinExistence type="predicted"/>
<gene>
    <name evidence="1" type="primary">BQ5605_C003g02051</name>
    <name evidence="1" type="ORF">BQ5605_C003G02051</name>
</gene>
<organism evidence="1 2">
    <name type="scientific">Microbotryum silenes-dioicae</name>
    <dbReference type="NCBI Taxonomy" id="796604"/>
    <lineage>
        <taxon>Eukaryota</taxon>
        <taxon>Fungi</taxon>
        <taxon>Dikarya</taxon>
        <taxon>Basidiomycota</taxon>
        <taxon>Pucciniomycotina</taxon>
        <taxon>Microbotryomycetes</taxon>
        <taxon>Microbotryales</taxon>
        <taxon>Microbotryaceae</taxon>
        <taxon>Microbotryum</taxon>
    </lineage>
</organism>
<protein>
    <submittedName>
        <fullName evidence="1">BQ5605_C003g02051 protein</fullName>
    </submittedName>
</protein>
<dbReference type="AlphaFoldDB" id="A0A2X0P3B7"/>
<evidence type="ECO:0000313" key="1">
    <source>
        <dbReference type="EMBL" id="SGY38594.1"/>
    </source>
</evidence>
<accession>A0A2X0P3B7</accession>
<evidence type="ECO:0000313" key="2">
    <source>
        <dbReference type="Proteomes" id="UP000249464"/>
    </source>
</evidence>
<name>A0A2X0P3B7_9BASI</name>